<accession>A0ABU3B918</accession>
<dbReference type="PANTHER" id="PTHR10057">
    <property type="entry name" value="PERIPHERAL-TYPE BENZODIAZEPINE RECEPTOR"/>
    <property type="match status" value="1"/>
</dbReference>
<dbReference type="PANTHER" id="PTHR10057:SF0">
    <property type="entry name" value="TRANSLOCATOR PROTEIN"/>
    <property type="match status" value="1"/>
</dbReference>
<protein>
    <submittedName>
        <fullName evidence="7">TspO/MBR family protein</fullName>
    </submittedName>
</protein>
<comment type="similarity">
    <text evidence="2">Belongs to the TspO/BZRP family.</text>
</comment>
<reference evidence="7 8" key="1">
    <citation type="submission" date="2023-09" db="EMBL/GenBank/DDBJ databases">
        <authorList>
            <person name="Rey-Velasco X."/>
        </authorList>
    </citation>
    <scope>NUCLEOTIDE SEQUENCE [LARGE SCALE GENOMIC DNA]</scope>
    <source>
        <strain evidence="7 8">P385</strain>
    </source>
</reference>
<keyword evidence="4 6" id="KW-1133">Transmembrane helix</keyword>
<evidence type="ECO:0000256" key="5">
    <source>
        <dbReference type="ARBA" id="ARBA00023136"/>
    </source>
</evidence>
<gene>
    <name evidence="7" type="ORF">RM531_10750</name>
</gene>
<evidence type="ECO:0000256" key="6">
    <source>
        <dbReference type="SAM" id="Phobius"/>
    </source>
</evidence>
<dbReference type="InterPro" id="IPR038330">
    <property type="entry name" value="TspO/MBR-related_sf"/>
</dbReference>
<dbReference type="PIRSF" id="PIRSF005859">
    <property type="entry name" value="PBR"/>
    <property type="match status" value="1"/>
</dbReference>
<dbReference type="InterPro" id="IPR004307">
    <property type="entry name" value="TspO_MBR"/>
</dbReference>
<evidence type="ECO:0000256" key="2">
    <source>
        <dbReference type="ARBA" id="ARBA00007524"/>
    </source>
</evidence>
<keyword evidence="3 6" id="KW-0812">Transmembrane</keyword>
<name>A0ABU3B918_9GAMM</name>
<evidence type="ECO:0000256" key="3">
    <source>
        <dbReference type="ARBA" id="ARBA00022692"/>
    </source>
</evidence>
<dbReference type="Gene3D" id="1.20.1260.100">
    <property type="entry name" value="TspO/MBR protein"/>
    <property type="match status" value="1"/>
</dbReference>
<feature type="transmembrane region" description="Helical" evidence="6">
    <location>
        <begin position="43"/>
        <end position="64"/>
    </location>
</feature>
<comment type="caution">
    <text evidence="7">The sequence shown here is derived from an EMBL/GenBank/DDBJ whole genome shotgun (WGS) entry which is preliminary data.</text>
</comment>
<evidence type="ECO:0000256" key="4">
    <source>
        <dbReference type="ARBA" id="ARBA00022989"/>
    </source>
</evidence>
<dbReference type="Proteomes" id="UP001259982">
    <property type="component" value="Unassembled WGS sequence"/>
</dbReference>
<dbReference type="EMBL" id="JAVRHY010000009">
    <property type="protein sequence ID" value="MDT0618954.1"/>
    <property type="molecule type" value="Genomic_DNA"/>
</dbReference>
<feature type="transmembrane region" description="Helical" evidence="6">
    <location>
        <begin position="129"/>
        <end position="148"/>
    </location>
</feature>
<sequence>MRSALAGLICAAVVAAAAGTGILFQPGAWYAGLIKPAGTPPNILFPIAWTLLYITMALAAWLVWRVRGLGPALWLFGIQLTLNALWSPVVFGAHRLDLGLLVIIALWLAVLATWRAFAAVRPLAGAMLLPYLAWVGFAGYLNAGLLWLNG</sequence>
<dbReference type="CDD" id="cd15904">
    <property type="entry name" value="TSPO_MBR"/>
    <property type="match status" value="1"/>
</dbReference>
<evidence type="ECO:0000313" key="7">
    <source>
        <dbReference type="EMBL" id="MDT0618954.1"/>
    </source>
</evidence>
<organism evidence="7 8">
    <name type="scientific">Spectribacter acetivorans</name>
    <dbReference type="NCBI Taxonomy" id="3075603"/>
    <lineage>
        <taxon>Bacteria</taxon>
        <taxon>Pseudomonadati</taxon>
        <taxon>Pseudomonadota</taxon>
        <taxon>Gammaproteobacteria</taxon>
        <taxon>Salinisphaerales</taxon>
        <taxon>Salinisphaeraceae</taxon>
        <taxon>Spectribacter</taxon>
    </lineage>
</organism>
<evidence type="ECO:0000256" key="1">
    <source>
        <dbReference type="ARBA" id="ARBA00004141"/>
    </source>
</evidence>
<dbReference type="Pfam" id="PF03073">
    <property type="entry name" value="TspO_MBR"/>
    <property type="match status" value="1"/>
</dbReference>
<keyword evidence="8" id="KW-1185">Reference proteome</keyword>
<keyword evidence="5 6" id="KW-0472">Membrane</keyword>
<dbReference type="RefSeq" id="WP_311659226.1">
    <property type="nucleotide sequence ID" value="NZ_JAVRHY010000009.1"/>
</dbReference>
<evidence type="ECO:0000313" key="8">
    <source>
        <dbReference type="Proteomes" id="UP001259982"/>
    </source>
</evidence>
<comment type="subcellular location">
    <subcellularLocation>
        <location evidence="1">Membrane</location>
        <topology evidence="1">Multi-pass membrane protein</topology>
    </subcellularLocation>
</comment>
<proteinExistence type="inferred from homology"/>
<feature type="transmembrane region" description="Helical" evidence="6">
    <location>
        <begin position="98"/>
        <end position="117"/>
    </location>
</feature>
<feature type="transmembrane region" description="Helical" evidence="6">
    <location>
        <begin position="71"/>
        <end position="92"/>
    </location>
</feature>